<keyword evidence="1" id="KW-0472">Membrane</keyword>
<keyword evidence="3" id="KW-1185">Reference proteome</keyword>
<dbReference type="Proteomes" id="UP000007350">
    <property type="component" value="Unassembled WGS sequence"/>
</dbReference>
<reference evidence="2 3" key="1">
    <citation type="journal article" date="2012" name="BMC Genomics">
        <title>Comparative genomic analysis of human infective Trypanosoma cruzi lineages with the bat-restricted subspecies T. cruzi marinkellei.</title>
        <authorList>
            <person name="Franzen O."/>
            <person name="Talavera-Lopez C."/>
            <person name="Ochaya S."/>
            <person name="Butler C.E."/>
            <person name="Messenger L.A."/>
            <person name="Lewis M.D."/>
            <person name="Llewellyn M.S."/>
            <person name="Marinkelle C.J."/>
            <person name="Tyler K.M."/>
            <person name="Miles M.A."/>
            <person name="Andersson B."/>
        </authorList>
    </citation>
    <scope>NUCLEOTIDE SEQUENCE [LARGE SCALE GENOMIC DNA]</scope>
    <source>
        <strain evidence="2 3">B7</strain>
    </source>
</reference>
<sequence>MGSSGVLCGHAVGHRMFHLSVFRVCTAVGVHAGGRLASSEGSGRCGGFTVTGDAAVSMSVPSLSRQLWFRLRHGALLRRERRIQDATSRYVGPGVYLYSRWRPPEVADRVWRALAPKGFAAMWRCCCVTCVLPPNCCGPRNGPAEYFFSSDLVRSRHHVRSTVFGKVNIADTEGEPEHEPSCMISLMRPLTVFVLRTGKTSMVVFAVASCASRTKLPWLPFLCAGGPQYSALCYTGMTLMVLGSLFFLFSPR</sequence>
<dbReference type="OrthoDB" id="246371at2759"/>
<keyword evidence="1" id="KW-1133">Transmembrane helix</keyword>
<evidence type="ECO:0000313" key="3">
    <source>
        <dbReference type="Proteomes" id="UP000007350"/>
    </source>
</evidence>
<keyword evidence="1" id="KW-0812">Transmembrane</keyword>
<organism evidence="2 3">
    <name type="scientific">Trypanosoma cruzi marinkellei</name>
    <dbReference type="NCBI Taxonomy" id="85056"/>
    <lineage>
        <taxon>Eukaryota</taxon>
        <taxon>Discoba</taxon>
        <taxon>Euglenozoa</taxon>
        <taxon>Kinetoplastea</taxon>
        <taxon>Metakinetoplastina</taxon>
        <taxon>Trypanosomatida</taxon>
        <taxon>Trypanosomatidae</taxon>
        <taxon>Trypanosoma</taxon>
        <taxon>Schizotrypanum</taxon>
    </lineage>
</organism>
<accession>K2NK68</accession>
<protein>
    <submittedName>
        <fullName evidence="2">Uncharacterized protein</fullName>
    </submittedName>
</protein>
<comment type="caution">
    <text evidence="2">The sequence shown here is derived from an EMBL/GenBank/DDBJ whole genome shotgun (WGS) entry which is preliminary data.</text>
</comment>
<name>K2NK68_TRYCR</name>
<dbReference type="AlphaFoldDB" id="K2NK68"/>
<gene>
    <name evidence="2" type="ORF">MOQ_006896</name>
</gene>
<feature type="transmembrane region" description="Helical" evidence="1">
    <location>
        <begin position="229"/>
        <end position="249"/>
    </location>
</feature>
<proteinExistence type="predicted"/>
<evidence type="ECO:0000313" key="2">
    <source>
        <dbReference type="EMBL" id="EKF29327.1"/>
    </source>
</evidence>
<evidence type="ECO:0000256" key="1">
    <source>
        <dbReference type="SAM" id="Phobius"/>
    </source>
</evidence>
<dbReference type="EMBL" id="AHKC01013502">
    <property type="protein sequence ID" value="EKF29327.1"/>
    <property type="molecule type" value="Genomic_DNA"/>
</dbReference>